<dbReference type="PROSITE" id="PS00018">
    <property type="entry name" value="EF_HAND_1"/>
    <property type="match status" value="1"/>
</dbReference>
<dbReference type="Gene3D" id="1.10.238.10">
    <property type="entry name" value="EF-hand"/>
    <property type="match status" value="1"/>
</dbReference>
<feature type="domain" description="EF-hand" evidence="5">
    <location>
        <begin position="251"/>
        <end position="286"/>
    </location>
</feature>
<name>R0MJA0_NOSB1</name>
<keyword evidence="3" id="KW-0106">Calcium</keyword>
<comment type="similarity">
    <text evidence="2">Belongs to the MscS (TC 1.A.23) family.</text>
</comment>
<feature type="transmembrane region" description="Helical" evidence="4">
    <location>
        <begin position="156"/>
        <end position="178"/>
    </location>
</feature>
<dbReference type="GO" id="GO:0005509">
    <property type="term" value="F:calcium ion binding"/>
    <property type="evidence" value="ECO:0007669"/>
    <property type="project" value="InterPro"/>
</dbReference>
<keyword evidence="4" id="KW-0812">Transmembrane</keyword>
<dbReference type="InterPro" id="IPR010920">
    <property type="entry name" value="LSM_dom_sf"/>
</dbReference>
<dbReference type="PROSITE" id="PS50222">
    <property type="entry name" value="EF_HAND_2"/>
    <property type="match status" value="1"/>
</dbReference>
<dbReference type="GO" id="GO:0008381">
    <property type="term" value="F:mechanosensitive monoatomic ion channel activity"/>
    <property type="evidence" value="ECO:0007669"/>
    <property type="project" value="TreeGrafter"/>
</dbReference>
<feature type="transmembrane region" description="Helical" evidence="4">
    <location>
        <begin position="70"/>
        <end position="95"/>
    </location>
</feature>
<dbReference type="PANTHER" id="PTHR31618">
    <property type="entry name" value="MECHANOSENSITIVE ION CHANNEL PROTEIN 5"/>
    <property type="match status" value="1"/>
</dbReference>
<gene>
    <name evidence="6" type="ORF">NBO_31g0009</name>
</gene>
<evidence type="ECO:0000256" key="1">
    <source>
        <dbReference type="ARBA" id="ARBA00004141"/>
    </source>
</evidence>
<evidence type="ECO:0000256" key="3">
    <source>
        <dbReference type="ARBA" id="ARBA00022837"/>
    </source>
</evidence>
<evidence type="ECO:0000313" key="6">
    <source>
        <dbReference type="EMBL" id="EOB14290.1"/>
    </source>
</evidence>
<dbReference type="GO" id="GO:0005886">
    <property type="term" value="C:plasma membrane"/>
    <property type="evidence" value="ECO:0007669"/>
    <property type="project" value="TreeGrafter"/>
</dbReference>
<dbReference type="EMBL" id="KB908939">
    <property type="protein sequence ID" value="EOB14290.1"/>
    <property type="molecule type" value="Genomic_DNA"/>
</dbReference>
<dbReference type="AlphaFoldDB" id="R0MJA0"/>
<dbReference type="HOGENOM" id="CLU_496087_0_0_1"/>
<dbReference type="VEuPathDB" id="MicrosporidiaDB:NBO_31g0009"/>
<dbReference type="SUPFAM" id="SSF47473">
    <property type="entry name" value="EF-hand"/>
    <property type="match status" value="1"/>
</dbReference>
<feature type="transmembrane region" description="Helical" evidence="4">
    <location>
        <begin position="118"/>
        <end position="136"/>
    </location>
</feature>
<keyword evidence="4" id="KW-1133">Transmembrane helix</keyword>
<feature type="transmembrane region" description="Helical" evidence="4">
    <location>
        <begin position="306"/>
        <end position="329"/>
    </location>
</feature>
<proteinExistence type="inferred from homology"/>
<comment type="subcellular location">
    <subcellularLocation>
        <location evidence="1">Membrane</location>
        <topology evidence="1">Multi-pass membrane protein</topology>
    </subcellularLocation>
</comment>
<dbReference type="InterPro" id="IPR002048">
    <property type="entry name" value="EF_hand_dom"/>
</dbReference>
<accession>R0MJA0</accession>
<dbReference type="Proteomes" id="UP000016927">
    <property type="component" value="Unassembled WGS sequence"/>
</dbReference>
<dbReference type="InterPro" id="IPR016688">
    <property type="entry name" value="MscS-like_plants/fungi"/>
</dbReference>
<keyword evidence="7" id="KW-1185">Reference proteome</keyword>
<evidence type="ECO:0000313" key="7">
    <source>
        <dbReference type="Proteomes" id="UP000016927"/>
    </source>
</evidence>
<dbReference type="OrthoDB" id="544685at2759"/>
<evidence type="ECO:0000256" key="4">
    <source>
        <dbReference type="SAM" id="Phobius"/>
    </source>
</evidence>
<evidence type="ECO:0000259" key="5">
    <source>
        <dbReference type="PROSITE" id="PS50222"/>
    </source>
</evidence>
<reference evidence="6 7" key="1">
    <citation type="journal article" date="2013" name="BMC Genomics">
        <title>Comparative genomics of parasitic silkworm microsporidia reveal an association between genome expansion and host adaptation.</title>
        <authorList>
            <person name="Pan G."/>
            <person name="Xu J."/>
            <person name="Li T."/>
            <person name="Xia Q."/>
            <person name="Liu S.L."/>
            <person name="Zhang G."/>
            <person name="Li S."/>
            <person name="Li C."/>
            <person name="Liu H."/>
            <person name="Yang L."/>
            <person name="Liu T."/>
            <person name="Zhang X."/>
            <person name="Wu Z."/>
            <person name="Fan W."/>
            <person name="Dang X."/>
            <person name="Xiang H."/>
            <person name="Tao M."/>
            <person name="Li Y."/>
            <person name="Hu J."/>
            <person name="Li Z."/>
            <person name="Lin L."/>
            <person name="Luo J."/>
            <person name="Geng L."/>
            <person name="Wang L."/>
            <person name="Long M."/>
            <person name="Wan Y."/>
            <person name="He N."/>
            <person name="Zhang Z."/>
            <person name="Lu C."/>
            <person name="Keeling P.J."/>
            <person name="Wang J."/>
            <person name="Xiang Z."/>
            <person name="Zhou Z."/>
        </authorList>
    </citation>
    <scope>NUCLEOTIDE SEQUENCE [LARGE SCALE GENOMIC DNA]</scope>
    <source>
        <strain evidence="7">CQ1 / CVCC 102059</strain>
    </source>
</reference>
<organism evidence="6 7">
    <name type="scientific">Nosema bombycis (strain CQ1 / CVCC 102059)</name>
    <name type="common">Microsporidian parasite</name>
    <name type="synonym">Pebrine of silkworm</name>
    <dbReference type="NCBI Taxonomy" id="578461"/>
    <lineage>
        <taxon>Eukaryota</taxon>
        <taxon>Fungi</taxon>
        <taxon>Fungi incertae sedis</taxon>
        <taxon>Microsporidia</taxon>
        <taxon>Nosematidae</taxon>
        <taxon>Nosema</taxon>
    </lineage>
</organism>
<dbReference type="InterPro" id="IPR011992">
    <property type="entry name" value="EF-hand-dom_pair"/>
</dbReference>
<dbReference type="SUPFAM" id="SSF50182">
    <property type="entry name" value="Sm-like ribonucleoproteins"/>
    <property type="match status" value="1"/>
</dbReference>
<feature type="transmembrane region" description="Helical" evidence="4">
    <location>
        <begin position="341"/>
        <end position="365"/>
    </location>
</feature>
<feature type="transmembrane region" description="Helical" evidence="4">
    <location>
        <begin position="30"/>
        <end position="50"/>
    </location>
</feature>
<evidence type="ECO:0000256" key="2">
    <source>
        <dbReference type="ARBA" id="ARBA00008017"/>
    </source>
</evidence>
<dbReference type="PANTHER" id="PTHR31618:SF1">
    <property type="entry name" value="EF-HAND DOMAIN-CONTAINING PROTEIN"/>
    <property type="match status" value="1"/>
</dbReference>
<dbReference type="OMA" id="NMMLLRI"/>
<sequence length="514" mass="59395">MTVKLSSSGIEILKKDLYDVPEVSIQRPKFIKIVISTVLLSLTIFVLYYIHHSALYPMLNGDAVDNSYLLGVKALFCICLFGGVLLALDIILLIVRRQIAEVNHRLCIFTLIISRNTLYMRVIISLLLSSVLLIYYESLYAPTIELIEDEDISKSIYIVQNFAYIVLALALFFTVQLCKSLMIMVIKYKLHFDIYKERIEKNNQQNEVLYMINKMAGREMYDDVKEWATWVYNLLKYNQPELTRTCCRHFFNEKETEIIFNMFDSDANGVISLKEFIGVFFGVIREKYFLNESLLQKNTLLNKLNWVFSCISVPIGLFLASSVLGGAILVKNQVSTITGAILSLSFVFSAIAGEVFKSLIFIFLVRPFEAGDVLKIDDKILIVKELGLMYTSFTIQSLTNYVQNTKLMDKYIVNYRLSDVEEKIYTYTFHLRPFKTQLEKLESLIGTHLSSDTKKYTGTFYIRNYRHGKGSDITVDIVICFKINFQYVKGLIKNEDEFVFELEDMFKSLNLEVL</sequence>
<keyword evidence="4" id="KW-0472">Membrane</keyword>
<dbReference type="GO" id="GO:0006820">
    <property type="term" value="P:monoatomic anion transport"/>
    <property type="evidence" value="ECO:0007669"/>
    <property type="project" value="TreeGrafter"/>
</dbReference>
<protein>
    <recommendedName>
        <fullName evidence="5">EF-hand domain-containing protein</fullName>
    </recommendedName>
</protein>
<dbReference type="InterPro" id="IPR018247">
    <property type="entry name" value="EF_Hand_1_Ca_BS"/>
</dbReference>